<reference evidence="2" key="2">
    <citation type="submission" date="2021-04" db="EMBL/GenBank/DDBJ databases">
        <authorList>
            <person name="Gilroy R."/>
        </authorList>
    </citation>
    <scope>NUCLEOTIDE SEQUENCE</scope>
    <source>
        <strain evidence="2">CHK183-5548</strain>
    </source>
</reference>
<evidence type="ECO:0000313" key="2">
    <source>
        <dbReference type="EMBL" id="HJC47767.1"/>
    </source>
</evidence>
<accession>A0A9D2PD45</accession>
<dbReference type="InterPro" id="IPR046450">
    <property type="entry name" value="PA_dom_sf"/>
</dbReference>
<dbReference type="AlphaFoldDB" id="A0A9D2PD45"/>
<dbReference type="PANTHER" id="PTHR10404">
    <property type="entry name" value="N-ACETYLATED-ALPHA-LINKED ACIDIC DIPEPTIDASE"/>
    <property type="match status" value="1"/>
</dbReference>
<protein>
    <submittedName>
        <fullName evidence="2">M28 family peptidase</fullName>
    </submittedName>
</protein>
<reference evidence="2" key="1">
    <citation type="journal article" date="2021" name="PeerJ">
        <title>Extensive microbial diversity within the chicken gut microbiome revealed by metagenomics and culture.</title>
        <authorList>
            <person name="Gilroy R."/>
            <person name="Ravi A."/>
            <person name="Getino M."/>
            <person name="Pursley I."/>
            <person name="Horton D.L."/>
            <person name="Alikhan N.F."/>
            <person name="Baker D."/>
            <person name="Gharbi K."/>
            <person name="Hall N."/>
            <person name="Watson M."/>
            <person name="Adriaenssens E.M."/>
            <person name="Foster-Nyarko E."/>
            <person name="Jarju S."/>
            <person name="Secka A."/>
            <person name="Antonio M."/>
            <person name="Oren A."/>
            <person name="Chaudhuri R.R."/>
            <person name="La Ragione R."/>
            <person name="Hildebrand F."/>
            <person name="Pallen M.J."/>
        </authorList>
    </citation>
    <scope>NUCLEOTIDE SEQUENCE</scope>
    <source>
        <strain evidence="2">CHK183-5548</strain>
    </source>
</reference>
<feature type="domain" description="Peptidase M28" evidence="1">
    <location>
        <begin position="225"/>
        <end position="417"/>
    </location>
</feature>
<dbReference type="Gene3D" id="3.40.630.10">
    <property type="entry name" value="Zn peptidases"/>
    <property type="match status" value="1"/>
</dbReference>
<gene>
    <name evidence="2" type="ORF">IAA04_06915</name>
</gene>
<evidence type="ECO:0000259" key="1">
    <source>
        <dbReference type="Pfam" id="PF04389"/>
    </source>
</evidence>
<dbReference type="EMBL" id="DWWL01000044">
    <property type="protein sequence ID" value="HJC47767.1"/>
    <property type="molecule type" value="Genomic_DNA"/>
</dbReference>
<dbReference type="Gene3D" id="3.50.30.30">
    <property type="match status" value="1"/>
</dbReference>
<dbReference type="SUPFAM" id="SSF53187">
    <property type="entry name" value="Zn-dependent exopeptidases"/>
    <property type="match status" value="1"/>
</dbReference>
<dbReference type="InterPro" id="IPR007484">
    <property type="entry name" value="Peptidase_M28"/>
</dbReference>
<dbReference type="SUPFAM" id="SSF52025">
    <property type="entry name" value="PA domain"/>
    <property type="match status" value="1"/>
</dbReference>
<comment type="caution">
    <text evidence="2">The sequence shown here is derived from an EMBL/GenBank/DDBJ whole genome shotgun (WGS) entry which is preliminary data.</text>
</comment>
<proteinExistence type="predicted"/>
<sequence length="662" mass="75670">MDIKQAYLQVVDTDYSYRLAKRMETFKTNPVLGFRTAGSQAEIETGKMLAEEMRAIGLQDVHMDRLTLDSWEFKRAVLRFEDRDGVSREIELGAYQTDFVTGGFQTFSLVDLGKGTAEDYEGRDVAGKLVMADINQREEWWINFPVYQAHIKGAAALIAVQENGYGEIDDTTLNAQDIAGPADAPAFSMSRRDAGLLRELLAEKGELTVELDADSRVRRDQPAYNVWGVIPGACEEKILLTAHYDSYFAGFQDDNTAVAMILSMARSLIACGYRPERTIVVCAMAAEEWGITNSKYDWSTGAWQQVFKVRPEWRKETVIDLNFELPAHAHDRQDAIRGTYEYRDFLENFVRGITAWIDPKAVYPDGLTVCAPIETWSDDFSMAIAGIPSTVNDFSGGSFMETHYHSQFDNDDFYDEKVYRFHHQLYGLLLMEIDRTPVAPLNPAELFAQIRRSIRPVTGEEDETSIRRLLDRLSEAEEMGNRLYARVRERNLAGQKDERLQSGLLNLFQKGQDYFVRLDWQDSVLFPQEAIQNNLRCLRAAKNCLAAGETGLALEAIYSIDNSRYAFLFDEEVYRYFTEYVLNQPADRLQWGAGRIVHHENLYRLVDGLKKKHRNGCPDLAEETAMVEAAEKQQMLCYDDDIRYITRSVEKLIDEMKKLEEG</sequence>
<dbReference type="PANTHER" id="PTHR10404:SF46">
    <property type="entry name" value="VACUOLAR PROTEIN SORTING-ASSOCIATED PROTEIN 70"/>
    <property type="match status" value="1"/>
</dbReference>
<name>A0A9D2PD45_9FIRM</name>
<organism evidence="2 3">
    <name type="scientific">Candidatus Lachnoclostridium pullistercoris</name>
    <dbReference type="NCBI Taxonomy" id="2838632"/>
    <lineage>
        <taxon>Bacteria</taxon>
        <taxon>Bacillati</taxon>
        <taxon>Bacillota</taxon>
        <taxon>Clostridia</taxon>
        <taxon>Lachnospirales</taxon>
        <taxon>Lachnospiraceae</taxon>
    </lineage>
</organism>
<dbReference type="Proteomes" id="UP000823883">
    <property type="component" value="Unassembled WGS sequence"/>
</dbReference>
<dbReference type="Pfam" id="PF04389">
    <property type="entry name" value="Peptidase_M28"/>
    <property type="match status" value="1"/>
</dbReference>
<dbReference type="InterPro" id="IPR039373">
    <property type="entry name" value="Peptidase_M28B"/>
</dbReference>
<evidence type="ECO:0000313" key="3">
    <source>
        <dbReference type="Proteomes" id="UP000823883"/>
    </source>
</evidence>